<dbReference type="AlphaFoldDB" id="A0A1F4UII6"/>
<sequence length="158" mass="16897">MANKGMGMKVLYHDPKQDAEFEKEYGAVYQANLDDLLKEADFVSIHVPLLPATRHLINTEKLALMKKTAYLINTSRGPIVDEAALVEALKAGVIKGAALDVYENEPNLAPGLAELLNVVLTPHTASATHEARGAMATLAAQAVLDVLAGKSPVNLVNK</sequence>
<dbReference type="InterPro" id="IPR029753">
    <property type="entry name" value="D-isomer_DH_CS"/>
</dbReference>
<dbReference type="InterPro" id="IPR050857">
    <property type="entry name" value="D-2-hydroxyacid_DH"/>
</dbReference>
<dbReference type="InterPro" id="IPR036291">
    <property type="entry name" value="NAD(P)-bd_dom_sf"/>
</dbReference>
<evidence type="ECO:0000259" key="4">
    <source>
        <dbReference type="Pfam" id="PF02826"/>
    </source>
</evidence>
<evidence type="ECO:0000313" key="6">
    <source>
        <dbReference type="Proteomes" id="UP000176583"/>
    </source>
</evidence>
<protein>
    <recommendedName>
        <fullName evidence="4">D-isomer specific 2-hydroxyacid dehydrogenase NAD-binding domain-containing protein</fullName>
    </recommendedName>
</protein>
<evidence type="ECO:0000313" key="5">
    <source>
        <dbReference type="EMBL" id="OGC44727.1"/>
    </source>
</evidence>
<name>A0A1F4UII6_UNCKA</name>
<comment type="caution">
    <text evidence="5">The sequence shown here is derived from an EMBL/GenBank/DDBJ whole genome shotgun (WGS) entry which is preliminary data.</text>
</comment>
<dbReference type="EMBL" id="MEUW01000012">
    <property type="protein sequence ID" value="OGC44727.1"/>
    <property type="molecule type" value="Genomic_DNA"/>
</dbReference>
<evidence type="ECO:0000256" key="1">
    <source>
        <dbReference type="ARBA" id="ARBA00005854"/>
    </source>
</evidence>
<dbReference type="Pfam" id="PF02826">
    <property type="entry name" value="2-Hacid_dh_C"/>
    <property type="match status" value="1"/>
</dbReference>
<comment type="similarity">
    <text evidence="1">Belongs to the D-isomer specific 2-hydroxyacid dehydrogenase family.</text>
</comment>
<dbReference type="GO" id="GO:0051287">
    <property type="term" value="F:NAD binding"/>
    <property type="evidence" value="ECO:0007669"/>
    <property type="project" value="InterPro"/>
</dbReference>
<dbReference type="SUPFAM" id="SSF51735">
    <property type="entry name" value="NAD(P)-binding Rossmann-fold domains"/>
    <property type="match status" value="1"/>
</dbReference>
<dbReference type="GO" id="GO:0016616">
    <property type="term" value="F:oxidoreductase activity, acting on the CH-OH group of donors, NAD or NADP as acceptor"/>
    <property type="evidence" value="ECO:0007669"/>
    <property type="project" value="UniProtKB-ARBA"/>
</dbReference>
<dbReference type="Proteomes" id="UP000176583">
    <property type="component" value="Unassembled WGS sequence"/>
</dbReference>
<dbReference type="STRING" id="1802613.A2V54_01845"/>
<dbReference type="InterPro" id="IPR006140">
    <property type="entry name" value="D-isomer_DH_NAD-bd"/>
</dbReference>
<evidence type="ECO:0000256" key="2">
    <source>
        <dbReference type="ARBA" id="ARBA00023002"/>
    </source>
</evidence>
<reference evidence="5 6" key="1">
    <citation type="journal article" date="2016" name="Nat. Commun.">
        <title>Thousands of microbial genomes shed light on interconnected biogeochemical processes in an aquifer system.</title>
        <authorList>
            <person name="Anantharaman K."/>
            <person name="Brown C.T."/>
            <person name="Hug L.A."/>
            <person name="Sharon I."/>
            <person name="Castelle C.J."/>
            <person name="Probst A.J."/>
            <person name="Thomas B.C."/>
            <person name="Singh A."/>
            <person name="Wilkins M.J."/>
            <person name="Karaoz U."/>
            <person name="Brodie E.L."/>
            <person name="Williams K.H."/>
            <person name="Hubbard S.S."/>
            <person name="Banfield J.F."/>
        </authorList>
    </citation>
    <scope>NUCLEOTIDE SEQUENCE [LARGE SCALE GENOMIC DNA]</scope>
</reference>
<proteinExistence type="inferred from homology"/>
<organism evidence="5 6">
    <name type="scientific">candidate division WWE3 bacterium RBG_19FT_COMBO_53_11</name>
    <dbReference type="NCBI Taxonomy" id="1802613"/>
    <lineage>
        <taxon>Bacteria</taxon>
        <taxon>Katanobacteria</taxon>
    </lineage>
</organism>
<dbReference type="PANTHER" id="PTHR42789">
    <property type="entry name" value="D-ISOMER SPECIFIC 2-HYDROXYACID DEHYDROGENASE FAMILY PROTEIN (AFU_ORTHOLOGUE AFUA_6G10090)"/>
    <property type="match status" value="1"/>
</dbReference>
<evidence type="ECO:0000256" key="3">
    <source>
        <dbReference type="ARBA" id="ARBA00023027"/>
    </source>
</evidence>
<accession>A0A1F4UII6</accession>
<dbReference type="Gene3D" id="3.40.50.720">
    <property type="entry name" value="NAD(P)-binding Rossmann-like Domain"/>
    <property type="match status" value="2"/>
</dbReference>
<keyword evidence="3" id="KW-0520">NAD</keyword>
<dbReference type="PROSITE" id="PS00671">
    <property type="entry name" value="D_2_HYDROXYACID_DH_3"/>
    <property type="match status" value="1"/>
</dbReference>
<feature type="domain" description="D-isomer specific 2-hydroxyacid dehydrogenase NAD-binding" evidence="4">
    <location>
        <begin position="4"/>
        <end position="125"/>
    </location>
</feature>
<dbReference type="PROSITE" id="PS00670">
    <property type="entry name" value="D_2_HYDROXYACID_DH_2"/>
    <property type="match status" value="1"/>
</dbReference>
<gene>
    <name evidence="5" type="ORF">A2V54_01845</name>
</gene>
<keyword evidence="2" id="KW-0560">Oxidoreductase</keyword>
<dbReference type="PANTHER" id="PTHR42789:SF1">
    <property type="entry name" value="D-ISOMER SPECIFIC 2-HYDROXYACID DEHYDROGENASE FAMILY PROTEIN (AFU_ORTHOLOGUE AFUA_6G10090)"/>
    <property type="match status" value="1"/>
</dbReference>